<comment type="caution">
    <text evidence="1">The sequence shown here is derived from an EMBL/GenBank/DDBJ whole genome shotgun (WGS) entry which is preliminary data.</text>
</comment>
<protein>
    <submittedName>
        <fullName evidence="1">YHS domain-containing protein</fullName>
    </submittedName>
</protein>
<dbReference type="EMBL" id="DSOV01000012">
    <property type="protein sequence ID" value="HEN41594.1"/>
    <property type="molecule type" value="Genomic_DNA"/>
</dbReference>
<dbReference type="AlphaFoldDB" id="A0A831U053"/>
<evidence type="ECO:0000313" key="1">
    <source>
        <dbReference type="EMBL" id="HEN41594.1"/>
    </source>
</evidence>
<gene>
    <name evidence="1" type="ORF">ENQ87_04325</name>
</gene>
<name>A0A831U053_GEOME</name>
<sequence length="96" mass="10876">MQLLSWIILIYIGYRIVKGFLASREKEAPSAPPEPPREETFQDPVCGVYVTEDDAVIGRHEGKRLHFCSMACLEKYRASLEDTGSTHNQSKPEEHA</sequence>
<reference evidence="1" key="1">
    <citation type="journal article" date="2020" name="mSystems">
        <title>Genome- and Community-Level Interaction Insights into Carbon Utilization and Element Cycling Functions of Hydrothermarchaeota in Hydrothermal Sediment.</title>
        <authorList>
            <person name="Zhou Z."/>
            <person name="Liu Y."/>
            <person name="Xu W."/>
            <person name="Pan J."/>
            <person name="Luo Z.H."/>
            <person name="Li M."/>
        </authorList>
    </citation>
    <scope>NUCLEOTIDE SEQUENCE [LARGE SCALE GENOMIC DNA]</scope>
    <source>
        <strain evidence="1">SpSt-349</strain>
    </source>
</reference>
<proteinExistence type="predicted"/>
<organism evidence="1">
    <name type="scientific">Geobacter metallireducens</name>
    <dbReference type="NCBI Taxonomy" id="28232"/>
    <lineage>
        <taxon>Bacteria</taxon>
        <taxon>Pseudomonadati</taxon>
        <taxon>Thermodesulfobacteriota</taxon>
        <taxon>Desulfuromonadia</taxon>
        <taxon>Geobacterales</taxon>
        <taxon>Geobacteraceae</taxon>
        <taxon>Geobacter</taxon>
    </lineage>
</organism>
<accession>A0A831U053</accession>